<dbReference type="PANTHER" id="PTHR36203">
    <property type="entry name" value="ASCORBATE-SPECIFIC PTS SYSTEM EIIA COMPONENT"/>
    <property type="match status" value="1"/>
</dbReference>
<dbReference type="GO" id="GO:0016301">
    <property type="term" value="F:kinase activity"/>
    <property type="evidence" value="ECO:0007669"/>
    <property type="project" value="UniProtKB-KW"/>
</dbReference>
<evidence type="ECO:0000256" key="5">
    <source>
        <dbReference type="ARBA" id="ARBA00022679"/>
    </source>
</evidence>
<feature type="domain" description="PTS EIIA type-2" evidence="11">
    <location>
        <begin position="3"/>
        <end position="144"/>
    </location>
</feature>
<keyword evidence="6" id="KW-0598">Phosphotransferase system</keyword>
<organism evidence="12 13">
    <name type="scientific">Alkalibacterium subtropicum</name>
    <dbReference type="NCBI Taxonomy" id="753702"/>
    <lineage>
        <taxon>Bacteria</taxon>
        <taxon>Bacillati</taxon>
        <taxon>Bacillota</taxon>
        <taxon>Bacilli</taxon>
        <taxon>Lactobacillales</taxon>
        <taxon>Carnobacteriaceae</taxon>
        <taxon>Alkalibacterium</taxon>
    </lineage>
</organism>
<dbReference type="PANTHER" id="PTHR36203:SF1">
    <property type="entry name" value="ASCORBATE-SPECIFIC PTS SYSTEM EIIA COMPONENT"/>
    <property type="match status" value="1"/>
</dbReference>
<dbReference type="InterPro" id="IPR016152">
    <property type="entry name" value="PTrfase/Anion_transptr"/>
</dbReference>
<evidence type="ECO:0000256" key="8">
    <source>
        <dbReference type="ARBA" id="ARBA00037387"/>
    </source>
</evidence>
<dbReference type="GO" id="GO:0009401">
    <property type="term" value="P:phosphoenolpyruvate-dependent sugar phosphotransferase system"/>
    <property type="evidence" value="ECO:0007669"/>
    <property type="project" value="UniProtKB-KW"/>
</dbReference>
<protein>
    <recommendedName>
        <fullName evidence="9">Ascorbate-specific PTS system EIIA component</fullName>
    </recommendedName>
    <alternativeName>
        <fullName evidence="10">Ascorbate-specific phosphotransferase enzyme IIA component</fullName>
    </alternativeName>
</protein>
<comment type="function">
    <text evidence="8">The phosphoenolpyruvate-dependent sugar phosphotransferase system (sugar PTS), a major carbohydrate active transport system, catalyzes the phosphorylation of incoming sugar substrates concomitantly with their translocation across the cell membrane. The enzyme II UlaABC PTS system is involved in ascorbate transport.</text>
</comment>
<evidence type="ECO:0000256" key="4">
    <source>
        <dbReference type="ARBA" id="ARBA00022553"/>
    </source>
</evidence>
<evidence type="ECO:0000313" key="13">
    <source>
        <dbReference type="Proteomes" id="UP000199612"/>
    </source>
</evidence>
<keyword evidence="13" id="KW-1185">Reference proteome</keyword>
<evidence type="ECO:0000256" key="7">
    <source>
        <dbReference type="ARBA" id="ARBA00022777"/>
    </source>
</evidence>
<keyword evidence="7" id="KW-0418">Kinase</keyword>
<sequence length="146" mass="16475">MLSEFLKGNTTFLNQVSSWEESIKRASQPLIEKAYIDSDYVDAMIENVNINGSYIVIVPEIAMPHAETDKGVNKTSMSFMKLNESVMFPDDREVKLLFVLAATDSTTHLELLSDLSSILIEEEIKAKLKSAENEEEVIKVIEMVEE</sequence>
<comment type="subcellular location">
    <subcellularLocation>
        <location evidence="1">Cytoplasm</location>
    </subcellularLocation>
</comment>
<keyword evidence="2" id="KW-0813">Transport</keyword>
<evidence type="ECO:0000313" key="12">
    <source>
        <dbReference type="EMBL" id="SFC01074.1"/>
    </source>
</evidence>
<keyword evidence="5" id="KW-0808">Transferase</keyword>
<dbReference type="SUPFAM" id="SSF55804">
    <property type="entry name" value="Phoshotransferase/anion transport protein"/>
    <property type="match status" value="1"/>
</dbReference>
<evidence type="ECO:0000256" key="10">
    <source>
        <dbReference type="ARBA" id="ARBA00042072"/>
    </source>
</evidence>
<dbReference type="Gene3D" id="3.40.930.10">
    <property type="entry name" value="Mannitol-specific EII, Chain A"/>
    <property type="match status" value="1"/>
</dbReference>
<keyword evidence="3" id="KW-0963">Cytoplasm</keyword>
<evidence type="ECO:0000259" key="11">
    <source>
        <dbReference type="PROSITE" id="PS51094"/>
    </source>
</evidence>
<dbReference type="Proteomes" id="UP000199612">
    <property type="component" value="Unassembled WGS sequence"/>
</dbReference>
<dbReference type="InterPro" id="IPR002178">
    <property type="entry name" value="PTS_EIIA_type-2_dom"/>
</dbReference>
<evidence type="ECO:0000256" key="6">
    <source>
        <dbReference type="ARBA" id="ARBA00022683"/>
    </source>
</evidence>
<dbReference type="EMBL" id="FOLT01000002">
    <property type="protein sequence ID" value="SFC01074.1"/>
    <property type="molecule type" value="Genomic_DNA"/>
</dbReference>
<accession>A0A1I1FP33</accession>
<name>A0A1I1FP33_9LACT</name>
<dbReference type="AlphaFoldDB" id="A0A1I1FP33"/>
<dbReference type="STRING" id="753702.SAMN04488102_102187"/>
<dbReference type="PROSITE" id="PS51094">
    <property type="entry name" value="PTS_EIIA_TYPE_2"/>
    <property type="match status" value="1"/>
</dbReference>
<dbReference type="GO" id="GO:0005737">
    <property type="term" value="C:cytoplasm"/>
    <property type="evidence" value="ECO:0007669"/>
    <property type="project" value="UniProtKB-SubCell"/>
</dbReference>
<dbReference type="OrthoDB" id="369398at2"/>
<dbReference type="CDD" id="cd00211">
    <property type="entry name" value="PTS_IIA_fru"/>
    <property type="match status" value="1"/>
</dbReference>
<dbReference type="Pfam" id="PF00359">
    <property type="entry name" value="PTS_EIIA_2"/>
    <property type="match status" value="1"/>
</dbReference>
<dbReference type="InterPro" id="IPR051351">
    <property type="entry name" value="Ascorbate-PTS_EIIA_comp"/>
</dbReference>
<keyword evidence="4" id="KW-0597">Phosphoprotein</keyword>
<dbReference type="RefSeq" id="WP_091528517.1">
    <property type="nucleotide sequence ID" value="NZ_FOLT01000002.1"/>
</dbReference>
<proteinExistence type="predicted"/>
<reference evidence="13" key="1">
    <citation type="submission" date="2016-10" db="EMBL/GenBank/DDBJ databases">
        <authorList>
            <person name="Varghese N."/>
            <person name="Submissions S."/>
        </authorList>
    </citation>
    <scope>NUCLEOTIDE SEQUENCE [LARGE SCALE GENOMIC DNA]</scope>
    <source>
        <strain evidence="13">DSM 23664</strain>
    </source>
</reference>
<evidence type="ECO:0000256" key="3">
    <source>
        <dbReference type="ARBA" id="ARBA00022490"/>
    </source>
</evidence>
<evidence type="ECO:0000256" key="9">
    <source>
        <dbReference type="ARBA" id="ARBA00041175"/>
    </source>
</evidence>
<gene>
    <name evidence="12" type="ORF">SAMN04488102_102187</name>
</gene>
<evidence type="ECO:0000256" key="1">
    <source>
        <dbReference type="ARBA" id="ARBA00004496"/>
    </source>
</evidence>
<evidence type="ECO:0000256" key="2">
    <source>
        <dbReference type="ARBA" id="ARBA00022448"/>
    </source>
</evidence>